<comment type="caution">
    <text evidence="1">The sequence shown here is derived from an EMBL/GenBank/DDBJ whole genome shotgun (WGS) entry which is preliminary data.</text>
</comment>
<evidence type="ECO:0000313" key="2">
    <source>
        <dbReference type="Proteomes" id="UP000814140"/>
    </source>
</evidence>
<gene>
    <name evidence="1" type="ORF">BV25DRAFT_1937758</name>
</gene>
<evidence type="ECO:0000313" key="1">
    <source>
        <dbReference type="EMBL" id="KAI0054691.1"/>
    </source>
</evidence>
<organism evidence="1 2">
    <name type="scientific">Artomyces pyxidatus</name>
    <dbReference type="NCBI Taxonomy" id="48021"/>
    <lineage>
        <taxon>Eukaryota</taxon>
        <taxon>Fungi</taxon>
        <taxon>Dikarya</taxon>
        <taxon>Basidiomycota</taxon>
        <taxon>Agaricomycotina</taxon>
        <taxon>Agaricomycetes</taxon>
        <taxon>Russulales</taxon>
        <taxon>Auriscalpiaceae</taxon>
        <taxon>Artomyces</taxon>
    </lineage>
</organism>
<sequence length="988" mass="103541">MGRKKNPNPGKPGRKSWAPGTKFDFLERRVPQYRLAVDAGTVTEFYTGSSKLWTVKYGWDLPLEEDALEDTEDPDESALDALGEAEEQLTQAEVERRKEIFTELRAKIANWYRYQCRKVVKAEQLDASLTKSLENGIKKVKKEIPWQLYSKLHYATRVKPEYEAEWAVVSARPVPDGSKKPHAFNVRVKVTKRLYLEESDEFRADIERQVETRYLKALKDQETELAKQGTHGPESYQRNINNAYALLQPIVDNIFANFGMATTLMLAGPIPQRGGRIEAMYFHAGQTRGIVQQDWTAFDTFGFEEAAKSLTRFAQAVYPEDVCRSRALNSTAGDSLEAPIYYSPSSMPASSQAQATSTNSSPPSAQATATSSSSSGSATASSSVSFGQGGSVVASASATACDTSTGGPTSVSTQVSLPGGGNQAPPSPQSPPAFNEDVIDPVLRQPATLGSSLDSSAPSTANSHGVSNTPAPTGGAPNAPALNALTLGGGTLSTPMLGGGSLNAPAPALGSGMLSGSALNVPALGGGTLNVPALGGGSLNFPALGGGSLNLPALGGGSFNFPVLGGGTLNNPPVNNGARIDHGSSQSAGSENTPPARAPAAPQFVFPPFNTPSSISQPANLDANGPTLASLGAALKTVGMTVPVDIDSDKWPPWLTEAVTHFQSLKLGRLLSSNSSKCPATPGDATGHGACYGVTCAVLTPKAELRFDPPTQTQTNCVGGPAPTFAMIIPVAVSTVSNVVAASISVDTTVAAAAIDLPLLHAAASTSETSTTALEDPAESTVTATTPATSESGANIKAVVAPVPSHQRQMKMRPTKLTKREVKRPKFREPQLRARLGCRSYQDRSLSTVREPMPSQSTQPVLAPSSQSESSTASVVPPQESGTSTNGKKASKITTRGAAKAAIVKASSKHKPGVISTSGGMQSAGTTAQGTEEQIDGDAYVHTRLGRWRGVVHGGLVLQSRDILIPTIIFYLHIFVGIRTQSLAYSHA</sequence>
<proteinExistence type="predicted"/>
<dbReference type="EMBL" id="MU277363">
    <property type="protein sequence ID" value="KAI0054691.1"/>
    <property type="molecule type" value="Genomic_DNA"/>
</dbReference>
<accession>A0ACB8SG03</accession>
<name>A0ACB8SG03_9AGAM</name>
<protein>
    <submittedName>
        <fullName evidence="1">Uncharacterized protein</fullName>
    </submittedName>
</protein>
<reference evidence="1" key="1">
    <citation type="submission" date="2021-03" db="EMBL/GenBank/DDBJ databases">
        <authorList>
            <consortium name="DOE Joint Genome Institute"/>
            <person name="Ahrendt S."/>
            <person name="Looney B.P."/>
            <person name="Miyauchi S."/>
            <person name="Morin E."/>
            <person name="Drula E."/>
            <person name="Courty P.E."/>
            <person name="Chicoki N."/>
            <person name="Fauchery L."/>
            <person name="Kohler A."/>
            <person name="Kuo A."/>
            <person name="Labutti K."/>
            <person name="Pangilinan J."/>
            <person name="Lipzen A."/>
            <person name="Riley R."/>
            <person name="Andreopoulos W."/>
            <person name="He G."/>
            <person name="Johnson J."/>
            <person name="Barry K.W."/>
            <person name="Grigoriev I.V."/>
            <person name="Nagy L."/>
            <person name="Hibbett D."/>
            <person name="Henrissat B."/>
            <person name="Matheny P.B."/>
            <person name="Labbe J."/>
            <person name="Martin F."/>
        </authorList>
    </citation>
    <scope>NUCLEOTIDE SEQUENCE</scope>
    <source>
        <strain evidence="1">HHB10654</strain>
    </source>
</reference>
<dbReference type="Proteomes" id="UP000814140">
    <property type="component" value="Unassembled WGS sequence"/>
</dbReference>
<reference evidence="1" key="2">
    <citation type="journal article" date="2022" name="New Phytol.">
        <title>Evolutionary transition to the ectomycorrhizal habit in the genomes of a hyperdiverse lineage of mushroom-forming fungi.</title>
        <authorList>
            <person name="Looney B."/>
            <person name="Miyauchi S."/>
            <person name="Morin E."/>
            <person name="Drula E."/>
            <person name="Courty P.E."/>
            <person name="Kohler A."/>
            <person name="Kuo A."/>
            <person name="LaButti K."/>
            <person name="Pangilinan J."/>
            <person name="Lipzen A."/>
            <person name="Riley R."/>
            <person name="Andreopoulos W."/>
            <person name="He G."/>
            <person name="Johnson J."/>
            <person name="Nolan M."/>
            <person name="Tritt A."/>
            <person name="Barry K.W."/>
            <person name="Grigoriev I.V."/>
            <person name="Nagy L.G."/>
            <person name="Hibbett D."/>
            <person name="Henrissat B."/>
            <person name="Matheny P.B."/>
            <person name="Labbe J."/>
            <person name="Martin F.M."/>
        </authorList>
    </citation>
    <scope>NUCLEOTIDE SEQUENCE</scope>
    <source>
        <strain evidence="1">HHB10654</strain>
    </source>
</reference>
<keyword evidence="2" id="KW-1185">Reference proteome</keyword>